<evidence type="ECO:0000313" key="3">
    <source>
        <dbReference type="EMBL" id="KAF8565350.1"/>
    </source>
</evidence>
<dbReference type="InterPro" id="IPR006931">
    <property type="entry name" value="Calcipressin"/>
</dbReference>
<reference evidence="3 4" key="1">
    <citation type="submission" date="2019-07" db="EMBL/GenBank/DDBJ databases">
        <title>Annotation for the trematode Paragonimus westermani.</title>
        <authorList>
            <person name="Choi Y.-J."/>
        </authorList>
    </citation>
    <scope>NUCLEOTIDE SEQUENCE [LARGE SCALE GENOMIC DNA]</scope>
    <source>
        <strain evidence="3">180907_Pwestermani</strain>
    </source>
</reference>
<dbReference type="GO" id="GO:0005737">
    <property type="term" value="C:cytoplasm"/>
    <property type="evidence" value="ECO:0007669"/>
    <property type="project" value="TreeGrafter"/>
</dbReference>
<dbReference type="AlphaFoldDB" id="A0A8T0DC54"/>
<dbReference type="Pfam" id="PF04847">
    <property type="entry name" value="Calcipressin"/>
    <property type="match status" value="1"/>
</dbReference>
<feature type="region of interest" description="Disordered" evidence="2">
    <location>
        <begin position="180"/>
        <end position="276"/>
    </location>
</feature>
<dbReference type="Proteomes" id="UP000699462">
    <property type="component" value="Unassembled WGS sequence"/>
</dbReference>
<proteinExistence type="inferred from homology"/>
<dbReference type="GO" id="GO:0008597">
    <property type="term" value="F:calcium-dependent protein serine/threonine phosphatase regulator activity"/>
    <property type="evidence" value="ECO:0007669"/>
    <property type="project" value="TreeGrafter"/>
</dbReference>
<dbReference type="GO" id="GO:0019722">
    <property type="term" value="P:calcium-mediated signaling"/>
    <property type="evidence" value="ECO:0007669"/>
    <property type="project" value="InterPro"/>
</dbReference>
<protein>
    <recommendedName>
        <fullName evidence="5">Protein sarah</fullName>
    </recommendedName>
</protein>
<accession>A0A8T0DC54</accession>
<dbReference type="PANTHER" id="PTHR10300">
    <property type="entry name" value="CALCIPRESSIN"/>
    <property type="match status" value="1"/>
</dbReference>
<comment type="similarity">
    <text evidence="1">Belongs to the RCAN family.</text>
</comment>
<feature type="compositionally biased region" description="Polar residues" evidence="2">
    <location>
        <begin position="335"/>
        <end position="348"/>
    </location>
</feature>
<keyword evidence="4" id="KW-1185">Reference proteome</keyword>
<feature type="region of interest" description="Disordered" evidence="2">
    <location>
        <begin position="319"/>
        <end position="356"/>
    </location>
</feature>
<organism evidence="3 4">
    <name type="scientific">Paragonimus westermani</name>
    <dbReference type="NCBI Taxonomy" id="34504"/>
    <lineage>
        <taxon>Eukaryota</taxon>
        <taxon>Metazoa</taxon>
        <taxon>Spiralia</taxon>
        <taxon>Lophotrochozoa</taxon>
        <taxon>Platyhelminthes</taxon>
        <taxon>Trematoda</taxon>
        <taxon>Digenea</taxon>
        <taxon>Plagiorchiida</taxon>
        <taxon>Troglotremata</taxon>
        <taxon>Troglotrematidae</taxon>
        <taxon>Paragonimus</taxon>
    </lineage>
</organism>
<dbReference type="Gene3D" id="3.30.70.330">
    <property type="match status" value="1"/>
</dbReference>
<dbReference type="EMBL" id="JTDF01006930">
    <property type="protein sequence ID" value="KAF8565350.1"/>
    <property type="molecule type" value="Genomic_DNA"/>
</dbReference>
<evidence type="ECO:0000256" key="2">
    <source>
        <dbReference type="SAM" id="MobiDB-lite"/>
    </source>
</evidence>
<feature type="compositionally biased region" description="Polar residues" evidence="2">
    <location>
        <begin position="226"/>
        <end position="242"/>
    </location>
</feature>
<name>A0A8T0DC54_9TREM</name>
<comment type="caution">
    <text evidence="3">The sequence shown here is derived from an EMBL/GenBank/DDBJ whole genome shotgun (WGS) entry which is preliminary data.</text>
</comment>
<dbReference type="InterPro" id="IPR012677">
    <property type="entry name" value="Nucleotide-bd_a/b_plait_sf"/>
</dbReference>
<dbReference type="PANTHER" id="PTHR10300:SF14">
    <property type="entry name" value="PROTEIN SARAH"/>
    <property type="match status" value="1"/>
</dbReference>
<evidence type="ECO:0000256" key="1">
    <source>
        <dbReference type="ARBA" id="ARBA00008209"/>
    </source>
</evidence>
<feature type="compositionally biased region" description="Basic residues" evidence="2">
    <location>
        <begin position="254"/>
        <end position="268"/>
    </location>
</feature>
<evidence type="ECO:0008006" key="5">
    <source>
        <dbReference type="Google" id="ProtNLM"/>
    </source>
</evidence>
<dbReference type="GO" id="GO:0005634">
    <property type="term" value="C:nucleus"/>
    <property type="evidence" value="ECO:0007669"/>
    <property type="project" value="TreeGrafter"/>
</dbReference>
<evidence type="ECO:0000313" key="4">
    <source>
        <dbReference type="Proteomes" id="UP000699462"/>
    </source>
</evidence>
<sequence>MNSAENRIEYLRGQLARNGSLFSYEEIEEVFNVLKDVSLKLIVTNVPREVYSNELAQEAFESLFKSFDSQSTFVYLSSFNRAQSHLSRLTTSMCSQVYMTNPEAALCARLQTQGWKLPTALLNEHSSQSATADQGISCFIDHVDVDDNEDSESSANEDYTDEECTCCCLGSDEHVVSVEEMAERTSNPTLSAYRTPPPPVTSFSKDDSVGSQQNRSPESRIGTPGCENTSEASGDDGTSVSVTHPHPADVVCPKHSKVKSRPKMKHLAPPKPSRLFLLSPPASPPVGWEPKPECEPIINYELLEALAALAPGEAFELHPRDQEHRHPSIVITPCEPTQSASPRPQITHTRCPERRS</sequence>
<gene>
    <name evidence="3" type="ORF">P879_03446</name>
</gene>
<dbReference type="OrthoDB" id="17212at2759"/>